<gene>
    <name evidence="1" type="ORF">S01H4_34849</name>
</gene>
<protein>
    <submittedName>
        <fullName evidence="1">Uncharacterized protein</fullName>
    </submittedName>
</protein>
<accession>X0ZZF0</accession>
<name>X0ZZF0_9ZZZZ</name>
<sequence>MRTNPFVSDVGLLTAEELLYIEEKVVETFRFVLAARDIFPVVCV</sequence>
<dbReference type="AlphaFoldDB" id="X0ZZF0"/>
<comment type="caution">
    <text evidence="1">The sequence shown here is derived from an EMBL/GenBank/DDBJ whole genome shotgun (WGS) entry which is preliminary data.</text>
</comment>
<dbReference type="EMBL" id="BART01018463">
    <property type="protein sequence ID" value="GAG75235.1"/>
    <property type="molecule type" value="Genomic_DNA"/>
</dbReference>
<reference evidence="1" key="1">
    <citation type="journal article" date="2014" name="Front. Microbiol.">
        <title>High frequency of phylogenetically diverse reductive dehalogenase-homologous genes in deep subseafloor sedimentary metagenomes.</title>
        <authorList>
            <person name="Kawai M."/>
            <person name="Futagami T."/>
            <person name="Toyoda A."/>
            <person name="Takaki Y."/>
            <person name="Nishi S."/>
            <person name="Hori S."/>
            <person name="Arai W."/>
            <person name="Tsubouchi T."/>
            <person name="Morono Y."/>
            <person name="Uchiyama I."/>
            <person name="Ito T."/>
            <person name="Fujiyama A."/>
            <person name="Inagaki F."/>
            <person name="Takami H."/>
        </authorList>
    </citation>
    <scope>NUCLEOTIDE SEQUENCE</scope>
    <source>
        <strain evidence="1">Expedition CK06-06</strain>
    </source>
</reference>
<evidence type="ECO:0000313" key="1">
    <source>
        <dbReference type="EMBL" id="GAG75235.1"/>
    </source>
</evidence>
<organism evidence="1">
    <name type="scientific">marine sediment metagenome</name>
    <dbReference type="NCBI Taxonomy" id="412755"/>
    <lineage>
        <taxon>unclassified sequences</taxon>
        <taxon>metagenomes</taxon>
        <taxon>ecological metagenomes</taxon>
    </lineage>
</organism>
<proteinExistence type="predicted"/>